<reference evidence="1" key="1">
    <citation type="journal article" date="2021" name="Open Biol.">
        <title>Shared evolutionary footprints suggest mitochondrial oxidative damage underlies multiple complex I losses in fungi.</title>
        <authorList>
            <person name="Schikora-Tamarit M.A."/>
            <person name="Marcet-Houben M."/>
            <person name="Nosek J."/>
            <person name="Gabaldon T."/>
        </authorList>
    </citation>
    <scope>NUCLEOTIDE SEQUENCE</scope>
    <source>
        <strain evidence="1">CBS2887</strain>
    </source>
</reference>
<dbReference type="Proteomes" id="UP000774326">
    <property type="component" value="Unassembled WGS sequence"/>
</dbReference>
<evidence type="ECO:0000313" key="1">
    <source>
        <dbReference type="EMBL" id="KAH3683180.1"/>
    </source>
</evidence>
<keyword evidence="2" id="KW-1185">Reference proteome</keyword>
<gene>
    <name evidence="1" type="ORF">WICPIJ_005849</name>
</gene>
<name>A0A9P8TLK6_WICPI</name>
<proteinExistence type="predicted"/>
<evidence type="ECO:0000313" key="2">
    <source>
        <dbReference type="Proteomes" id="UP000774326"/>
    </source>
</evidence>
<dbReference type="AlphaFoldDB" id="A0A9P8TLK6"/>
<protein>
    <submittedName>
        <fullName evidence="1">Uncharacterized protein</fullName>
    </submittedName>
</protein>
<organism evidence="1 2">
    <name type="scientific">Wickerhamomyces pijperi</name>
    <name type="common">Yeast</name>
    <name type="synonym">Pichia pijperi</name>
    <dbReference type="NCBI Taxonomy" id="599730"/>
    <lineage>
        <taxon>Eukaryota</taxon>
        <taxon>Fungi</taxon>
        <taxon>Dikarya</taxon>
        <taxon>Ascomycota</taxon>
        <taxon>Saccharomycotina</taxon>
        <taxon>Saccharomycetes</taxon>
        <taxon>Phaffomycetales</taxon>
        <taxon>Wickerhamomycetaceae</taxon>
        <taxon>Wickerhamomyces</taxon>
    </lineage>
</organism>
<accession>A0A9P8TLK6</accession>
<comment type="caution">
    <text evidence="1">The sequence shown here is derived from an EMBL/GenBank/DDBJ whole genome shotgun (WGS) entry which is preliminary data.</text>
</comment>
<sequence length="134" mass="14409">MACLKFFNPMDVTSMPSILMYPVSGSRNLNKAVMMVDFPAPVLPTIPILLFGSTSKETFLMTFGKWAAYLKERSDISNLPSCGQLAGGSLSGTNSAGSSSISKYSFNLSTEFIAISTSAYKRTTHKAASLKEMA</sequence>
<reference evidence="1" key="2">
    <citation type="submission" date="2021-01" db="EMBL/GenBank/DDBJ databases">
        <authorList>
            <person name="Schikora-Tamarit M.A."/>
        </authorList>
    </citation>
    <scope>NUCLEOTIDE SEQUENCE</scope>
    <source>
        <strain evidence="1">CBS2887</strain>
    </source>
</reference>
<dbReference type="EMBL" id="JAEUBG010003213">
    <property type="protein sequence ID" value="KAH3683180.1"/>
    <property type="molecule type" value="Genomic_DNA"/>
</dbReference>